<gene>
    <name evidence="1" type="ORF">SAMN04487906_2748</name>
</gene>
<dbReference type="AlphaFoldDB" id="A0A1I6UZK8"/>
<accession>A0A1I6UZK8</accession>
<organism evidence="1 2">
    <name type="scientific">Zhouia amylolytica</name>
    <dbReference type="NCBI Taxonomy" id="376730"/>
    <lineage>
        <taxon>Bacteria</taxon>
        <taxon>Pseudomonadati</taxon>
        <taxon>Bacteroidota</taxon>
        <taxon>Flavobacteriia</taxon>
        <taxon>Flavobacteriales</taxon>
        <taxon>Flavobacteriaceae</taxon>
        <taxon>Zhouia</taxon>
    </lineage>
</organism>
<evidence type="ECO:0000313" key="2">
    <source>
        <dbReference type="Proteomes" id="UP000183209"/>
    </source>
</evidence>
<dbReference type="OrthoDB" id="5431540at2"/>
<evidence type="ECO:0000313" key="1">
    <source>
        <dbReference type="EMBL" id="SFT06895.1"/>
    </source>
</evidence>
<sequence>MKLLFFILCLLYASVQDVPKEIILWEAGQKLSWADFKGRPVVDSRAVAVTSSGIGYKLITRKESDDRKYDVVVFAYFSTRDSWYKSRYVNNAILAHEQLHFDITALYAQKLIHEISELNFEGDVGEGLETLYHHVTKEMDSVQKIYDKQTEASVNESAQVIWRQKINDQLTAYLKLNEVRK</sequence>
<dbReference type="Pfam" id="PF06037">
    <property type="entry name" value="DUF922"/>
    <property type="match status" value="1"/>
</dbReference>
<proteinExistence type="predicted"/>
<name>A0A1I6UZK8_9FLAO</name>
<dbReference type="Proteomes" id="UP000183209">
    <property type="component" value="Unassembled WGS sequence"/>
</dbReference>
<dbReference type="InterPro" id="IPR010321">
    <property type="entry name" value="DUF922"/>
</dbReference>
<dbReference type="RefSeq" id="WP_074979539.1">
    <property type="nucleotide sequence ID" value="NZ_FPAG01000008.1"/>
</dbReference>
<dbReference type="EMBL" id="FPAG01000008">
    <property type="protein sequence ID" value="SFT06895.1"/>
    <property type="molecule type" value="Genomic_DNA"/>
</dbReference>
<reference evidence="1 2" key="1">
    <citation type="submission" date="2016-10" db="EMBL/GenBank/DDBJ databases">
        <authorList>
            <person name="de Groot N.N."/>
        </authorList>
    </citation>
    <scope>NUCLEOTIDE SEQUENCE [LARGE SCALE GENOMIC DNA]</scope>
    <source>
        <strain evidence="1 2">CGMCC 1.6114</strain>
    </source>
</reference>
<protein>
    <recommendedName>
        <fullName evidence="3">DUF922 domain-containing protein</fullName>
    </recommendedName>
</protein>
<evidence type="ECO:0008006" key="3">
    <source>
        <dbReference type="Google" id="ProtNLM"/>
    </source>
</evidence>